<dbReference type="PANTHER" id="PTHR43133">
    <property type="entry name" value="RNA POLYMERASE ECF-TYPE SIGMA FACTO"/>
    <property type="match status" value="1"/>
</dbReference>
<dbReference type="InterPro" id="IPR013324">
    <property type="entry name" value="RNA_pol_sigma_r3/r4-like"/>
</dbReference>
<organism evidence="6 7">
    <name type="scientific">Adhaeribacter arboris</name>
    <dbReference type="NCBI Taxonomy" id="2072846"/>
    <lineage>
        <taxon>Bacteria</taxon>
        <taxon>Pseudomonadati</taxon>
        <taxon>Bacteroidota</taxon>
        <taxon>Cytophagia</taxon>
        <taxon>Cytophagales</taxon>
        <taxon>Hymenobacteraceae</taxon>
        <taxon>Adhaeribacter</taxon>
    </lineage>
</organism>
<dbReference type="InterPro" id="IPR036388">
    <property type="entry name" value="WH-like_DNA-bd_sf"/>
</dbReference>
<dbReference type="InterPro" id="IPR039425">
    <property type="entry name" value="RNA_pol_sigma-70-like"/>
</dbReference>
<evidence type="ECO:0000256" key="5">
    <source>
        <dbReference type="ARBA" id="ARBA00023163"/>
    </source>
</evidence>
<keyword evidence="2" id="KW-0805">Transcription regulation</keyword>
<dbReference type="EMBL" id="PYFT01000001">
    <property type="protein sequence ID" value="PSR55894.1"/>
    <property type="molecule type" value="Genomic_DNA"/>
</dbReference>
<dbReference type="Proteomes" id="UP000240357">
    <property type="component" value="Unassembled WGS sequence"/>
</dbReference>
<keyword evidence="7" id="KW-1185">Reference proteome</keyword>
<evidence type="ECO:0000256" key="1">
    <source>
        <dbReference type="ARBA" id="ARBA00010641"/>
    </source>
</evidence>
<dbReference type="InterPro" id="IPR013325">
    <property type="entry name" value="RNA_pol_sigma_r2"/>
</dbReference>
<dbReference type="Gene3D" id="1.10.1740.10">
    <property type="match status" value="1"/>
</dbReference>
<keyword evidence="3" id="KW-0731">Sigma factor</keyword>
<dbReference type="NCBIfam" id="TIGR02937">
    <property type="entry name" value="sigma70-ECF"/>
    <property type="match status" value="1"/>
</dbReference>
<dbReference type="OrthoDB" id="1099849at2"/>
<dbReference type="Gene3D" id="1.10.10.10">
    <property type="entry name" value="Winged helix-like DNA-binding domain superfamily/Winged helix DNA-binding domain"/>
    <property type="match status" value="1"/>
</dbReference>
<proteinExistence type="inferred from homology"/>
<dbReference type="AlphaFoldDB" id="A0A2T2YK49"/>
<gene>
    <name evidence="6" type="ORF">AHMF7605_21510</name>
</gene>
<dbReference type="GO" id="GO:0016987">
    <property type="term" value="F:sigma factor activity"/>
    <property type="evidence" value="ECO:0007669"/>
    <property type="project" value="UniProtKB-KW"/>
</dbReference>
<keyword evidence="5" id="KW-0804">Transcription</keyword>
<dbReference type="PANTHER" id="PTHR43133:SF8">
    <property type="entry name" value="RNA POLYMERASE SIGMA FACTOR HI_1459-RELATED"/>
    <property type="match status" value="1"/>
</dbReference>
<dbReference type="SUPFAM" id="SSF88659">
    <property type="entry name" value="Sigma3 and sigma4 domains of RNA polymerase sigma factors"/>
    <property type="match status" value="1"/>
</dbReference>
<evidence type="ECO:0000256" key="2">
    <source>
        <dbReference type="ARBA" id="ARBA00023015"/>
    </source>
</evidence>
<evidence type="ECO:0000313" key="7">
    <source>
        <dbReference type="Proteomes" id="UP000240357"/>
    </source>
</evidence>
<dbReference type="InterPro" id="IPR014284">
    <property type="entry name" value="RNA_pol_sigma-70_dom"/>
</dbReference>
<evidence type="ECO:0000256" key="3">
    <source>
        <dbReference type="ARBA" id="ARBA00023082"/>
    </source>
</evidence>
<keyword evidence="4" id="KW-0238">DNA-binding</keyword>
<sequence length="182" mass="21464">MDPESNPTNEELTNALRKGETKAYEKLYCKSLPSLIRFVHLNNGQDEDAQDLLQEASVVLFRKLLQPDFVLTCAPSTYIYSICRKKWLYQLKKRKLAIIKIIDTNDYIDIPDYLPEEEDMLLEKRFREAFEQLDASCQEILRKFYYLNQSLEEIAQSIPYSSTNALKVKKFRCMQKLKDVFN</sequence>
<accession>A0A2T2YK49</accession>
<evidence type="ECO:0008006" key="8">
    <source>
        <dbReference type="Google" id="ProtNLM"/>
    </source>
</evidence>
<dbReference type="SUPFAM" id="SSF88946">
    <property type="entry name" value="Sigma2 domain of RNA polymerase sigma factors"/>
    <property type="match status" value="1"/>
</dbReference>
<dbReference type="RefSeq" id="WP_106932076.1">
    <property type="nucleotide sequence ID" value="NZ_PYFT01000001.1"/>
</dbReference>
<evidence type="ECO:0000256" key="4">
    <source>
        <dbReference type="ARBA" id="ARBA00023125"/>
    </source>
</evidence>
<comment type="caution">
    <text evidence="6">The sequence shown here is derived from an EMBL/GenBank/DDBJ whole genome shotgun (WGS) entry which is preliminary data.</text>
</comment>
<name>A0A2T2YK49_9BACT</name>
<protein>
    <recommendedName>
        <fullName evidence="8">Sigma-70 family RNA polymerase sigma factor</fullName>
    </recommendedName>
</protein>
<dbReference type="GO" id="GO:0003677">
    <property type="term" value="F:DNA binding"/>
    <property type="evidence" value="ECO:0007669"/>
    <property type="project" value="UniProtKB-KW"/>
</dbReference>
<dbReference type="GO" id="GO:0006352">
    <property type="term" value="P:DNA-templated transcription initiation"/>
    <property type="evidence" value="ECO:0007669"/>
    <property type="project" value="InterPro"/>
</dbReference>
<comment type="similarity">
    <text evidence="1">Belongs to the sigma-70 factor family. ECF subfamily.</text>
</comment>
<evidence type="ECO:0000313" key="6">
    <source>
        <dbReference type="EMBL" id="PSR55894.1"/>
    </source>
</evidence>
<reference evidence="6 7" key="1">
    <citation type="submission" date="2018-03" db="EMBL/GenBank/DDBJ databases">
        <title>Adhaeribacter sp. HMF7605 Genome sequencing and assembly.</title>
        <authorList>
            <person name="Kang H."/>
            <person name="Kang J."/>
            <person name="Cha I."/>
            <person name="Kim H."/>
            <person name="Joh K."/>
        </authorList>
    </citation>
    <scope>NUCLEOTIDE SEQUENCE [LARGE SCALE GENOMIC DNA]</scope>
    <source>
        <strain evidence="6 7">HMF7605</strain>
    </source>
</reference>